<dbReference type="InterPro" id="IPR044656">
    <property type="entry name" value="HSP14.7/HSP23.5/HSP23.6-like"/>
</dbReference>
<dbReference type="OrthoDB" id="919483at2759"/>
<keyword evidence="7" id="KW-1185">Reference proteome</keyword>
<dbReference type="PROSITE" id="PS01031">
    <property type="entry name" value="SHSP"/>
    <property type="match status" value="1"/>
</dbReference>
<feature type="domain" description="SHSP" evidence="5">
    <location>
        <begin position="90"/>
        <end position="191"/>
    </location>
</feature>
<comment type="caution">
    <text evidence="6">The sequence shown here is derived from an EMBL/GenBank/DDBJ whole genome shotgun (WGS) entry which is preliminary data.</text>
</comment>
<dbReference type="EMBL" id="CACSLK010003813">
    <property type="protein sequence ID" value="CAA0809567.1"/>
    <property type="molecule type" value="Genomic_DNA"/>
</dbReference>
<gene>
    <name evidence="6" type="ORF">SHERM_11572</name>
</gene>
<dbReference type="Pfam" id="PF00011">
    <property type="entry name" value="HSP20"/>
    <property type="match status" value="1"/>
</dbReference>
<dbReference type="AlphaFoldDB" id="A0A9N7MLC1"/>
<dbReference type="Gene3D" id="2.60.40.790">
    <property type="match status" value="1"/>
</dbReference>
<protein>
    <submittedName>
        <fullName evidence="6">23.5 kDa heat shock protein- mitochondrial</fullName>
    </submittedName>
</protein>
<name>A0A9N7MLC1_STRHE</name>
<evidence type="ECO:0000259" key="5">
    <source>
        <dbReference type="PROSITE" id="PS01031"/>
    </source>
</evidence>
<proteinExistence type="inferred from homology"/>
<accession>A0A9N7MLC1</accession>
<dbReference type="InterPro" id="IPR008978">
    <property type="entry name" value="HSP20-like_chaperone"/>
</dbReference>
<dbReference type="PANTHER" id="PTHR46991">
    <property type="entry name" value="23.5 KDA HEAT SHOCK PROTEIN, MITOCHONDRIAL"/>
    <property type="match status" value="1"/>
</dbReference>
<organism evidence="6 7">
    <name type="scientific">Striga hermonthica</name>
    <name type="common">Purple witchweed</name>
    <name type="synonym">Buchnera hermonthica</name>
    <dbReference type="NCBI Taxonomy" id="68872"/>
    <lineage>
        <taxon>Eukaryota</taxon>
        <taxon>Viridiplantae</taxon>
        <taxon>Streptophyta</taxon>
        <taxon>Embryophyta</taxon>
        <taxon>Tracheophyta</taxon>
        <taxon>Spermatophyta</taxon>
        <taxon>Magnoliopsida</taxon>
        <taxon>eudicotyledons</taxon>
        <taxon>Gunneridae</taxon>
        <taxon>Pentapetalae</taxon>
        <taxon>asterids</taxon>
        <taxon>lamiids</taxon>
        <taxon>Lamiales</taxon>
        <taxon>Orobanchaceae</taxon>
        <taxon>Buchnereae</taxon>
        <taxon>Striga</taxon>
    </lineage>
</organism>
<evidence type="ECO:0000313" key="6">
    <source>
        <dbReference type="EMBL" id="CAA0809567.1"/>
    </source>
</evidence>
<keyword evidence="1" id="KW-0809">Transit peptide</keyword>
<keyword evidence="2 6" id="KW-0346">Stress response</keyword>
<evidence type="ECO:0000256" key="3">
    <source>
        <dbReference type="PROSITE-ProRule" id="PRU00285"/>
    </source>
</evidence>
<dbReference type="InterPro" id="IPR002068">
    <property type="entry name" value="A-crystallin/Hsp20_dom"/>
</dbReference>
<evidence type="ECO:0000256" key="2">
    <source>
        <dbReference type="ARBA" id="ARBA00023016"/>
    </source>
</evidence>
<evidence type="ECO:0000313" key="7">
    <source>
        <dbReference type="Proteomes" id="UP001153555"/>
    </source>
</evidence>
<sequence>MAASLFRNRLKFLSPHLGGSLHPAASFLSTQHISPTVQLPPLTATRPAAYRRYFSPGAAPDTNSDDEDGEDFPTIAPIPGYVCSGRFRADSLKLIGYGAKFKLDHDGMYMNAFLPGMKRENVKVSVNRGKLRIEGTRKDFEEEEEETKMTYDSPDGWLLEGLYDTDHMTANLKDGVLKVFIPKIRRAIKVE</sequence>
<evidence type="ECO:0000256" key="4">
    <source>
        <dbReference type="RuleBase" id="RU003616"/>
    </source>
</evidence>
<dbReference type="CDD" id="cd06464">
    <property type="entry name" value="ACD_sHsps-like"/>
    <property type="match status" value="1"/>
</dbReference>
<evidence type="ECO:0000256" key="1">
    <source>
        <dbReference type="ARBA" id="ARBA00022946"/>
    </source>
</evidence>
<dbReference type="Proteomes" id="UP001153555">
    <property type="component" value="Unassembled WGS sequence"/>
</dbReference>
<dbReference type="PANTHER" id="PTHR46991:SF11">
    <property type="entry name" value="SMALL HEAT SHOCK PROTEIN HSPF"/>
    <property type="match status" value="1"/>
</dbReference>
<reference evidence="6" key="1">
    <citation type="submission" date="2019-12" db="EMBL/GenBank/DDBJ databases">
        <authorList>
            <person name="Scholes J."/>
        </authorList>
    </citation>
    <scope>NUCLEOTIDE SEQUENCE</scope>
</reference>
<comment type="similarity">
    <text evidence="3 4">Belongs to the small heat shock protein (HSP20) family.</text>
</comment>
<dbReference type="SUPFAM" id="SSF49764">
    <property type="entry name" value="HSP20-like chaperones"/>
    <property type="match status" value="1"/>
</dbReference>